<comment type="function">
    <text evidence="6">Controls stomatal patterning.</text>
</comment>
<evidence type="ECO:0000313" key="9">
    <source>
        <dbReference type="EMBL" id="TVU21397.1"/>
    </source>
</evidence>
<evidence type="ECO:0000256" key="8">
    <source>
        <dbReference type="SAM" id="SignalP"/>
    </source>
</evidence>
<evidence type="ECO:0000256" key="1">
    <source>
        <dbReference type="ARBA" id="ARBA00004613"/>
    </source>
</evidence>
<evidence type="ECO:0000256" key="7">
    <source>
        <dbReference type="SAM" id="MobiDB-lite"/>
    </source>
</evidence>
<dbReference type="GO" id="GO:0010052">
    <property type="term" value="P:guard cell differentiation"/>
    <property type="evidence" value="ECO:0007669"/>
    <property type="project" value="UniProtKB-UniRule"/>
</dbReference>
<evidence type="ECO:0000313" key="10">
    <source>
        <dbReference type="Proteomes" id="UP000324897"/>
    </source>
</evidence>
<feature type="signal peptide" evidence="8">
    <location>
        <begin position="1"/>
        <end position="46"/>
    </location>
</feature>
<feature type="chain" id="PRO_5023936113" description="Epidermal patterning factor-like protein" evidence="8">
    <location>
        <begin position="47"/>
        <end position="141"/>
    </location>
</feature>
<keyword evidence="4 8" id="KW-0732">Signal</keyword>
<dbReference type="InterPro" id="IPR039455">
    <property type="entry name" value="EPFL"/>
</dbReference>
<dbReference type="OrthoDB" id="645396at2759"/>
<dbReference type="AlphaFoldDB" id="A0A5J9UDG5"/>
<evidence type="ECO:0000256" key="2">
    <source>
        <dbReference type="ARBA" id="ARBA00008127"/>
    </source>
</evidence>
<keyword evidence="6" id="KW-0217">Developmental protein</keyword>
<evidence type="ECO:0000256" key="6">
    <source>
        <dbReference type="RuleBase" id="RU367102"/>
    </source>
</evidence>
<evidence type="ECO:0000256" key="5">
    <source>
        <dbReference type="ARBA" id="ARBA00023157"/>
    </source>
</evidence>
<dbReference type="Proteomes" id="UP000324897">
    <property type="component" value="Unassembled WGS sequence"/>
</dbReference>
<dbReference type="PANTHER" id="PTHR33109:SF74">
    <property type="entry name" value="EPIDERMAL PATTERNING FACTOR-LIKE PROTEIN"/>
    <property type="match status" value="1"/>
</dbReference>
<keyword evidence="5" id="KW-1015">Disulfide bond</keyword>
<evidence type="ECO:0000256" key="4">
    <source>
        <dbReference type="ARBA" id="ARBA00022729"/>
    </source>
</evidence>
<reference evidence="9 10" key="1">
    <citation type="journal article" date="2019" name="Sci. Rep.">
        <title>A high-quality genome of Eragrostis curvula grass provides insights into Poaceae evolution and supports new strategies to enhance forage quality.</title>
        <authorList>
            <person name="Carballo J."/>
            <person name="Santos B.A.C.M."/>
            <person name="Zappacosta D."/>
            <person name="Garbus I."/>
            <person name="Selva J.P."/>
            <person name="Gallo C.A."/>
            <person name="Diaz A."/>
            <person name="Albertini E."/>
            <person name="Caccamo M."/>
            <person name="Echenique V."/>
        </authorList>
    </citation>
    <scope>NUCLEOTIDE SEQUENCE [LARGE SCALE GENOMIC DNA]</scope>
    <source>
        <strain evidence="10">cv. Victoria</strain>
        <tissue evidence="9">Leaf</tissue>
    </source>
</reference>
<gene>
    <name evidence="9" type="ORF">EJB05_31027</name>
</gene>
<keyword evidence="10" id="KW-1185">Reference proteome</keyword>
<organism evidence="9 10">
    <name type="scientific">Eragrostis curvula</name>
    <name type="common">weeping love grass</name>
    <dbReference type="NCBI Taxonomy" id="38414"/>
    <lineage>
        <taxon>Eukaryota</taxon>
        <taxon>Viridiplantae</taxon>
        <taxon>Streptophyta</taxon>
        <taxon>Embryophyta</taxon>
        <taxon>Tracheophyta</taxon>
        <taxon>Spermatophyta</taxon>
        <taxon>Magnoliopsida</taxon>
        <taxon>Liliopsida</taxon>
        <taxon>Poales</taxon>
        <taxon>Poaceae</taxon>
        <taxon>PACMAD clade</taxon>
        <taxon>Chloridoideae</taxon>
        <taxon>Eragrostideae</taxon>
        <taxon>Eragrostidinae</taxon>
        <taxon>Eragrostis</taxon>
    </lineage>
</organism>
<accession>A0A5J9UDG5</accession>
<dbReference type="EMBL" id="RWGY01000026">
    <property type="protein sequence ID" value="TVU21397.1"/>
    <property type="molecule type" value="Genomic_DNA"/>
</dbReference>
<dbReference type="PANTHER" id="PTHR33109">
    <property type="entry name" value="EPIDERMAL PATTERNING FACTOR-LIKE PROTEIN 4"/>
    <property type="match status" value="1"/>
</dbReference>
<comment type="caution">
    <text evidence="9">The sequence shown here is derived from an EMBL/GenBank/DDBJ whole genome shotgun (WGS) entry which is preliminary data.</text>
</comment>
<keyword evidence="3 6" id="KW-0964">Secreted</keyword>
<comment type="subcellular location">
    <subcellularLocation>
        <location evidence="1 6">Secreted</location>
    </subcellularLocation>
</comment>
<proteinExistence type="inferred from homology"/>
<dbReference type="Gramene" id="TVU21397">
    <property type="protein sequence ID" value="TVU21397"/>
    <property type="gene ID" value="EJB05_31027"/>
</dbReference>
<dbReference type="Pfam" id="PF17181">
    <property type="entry name" value="EPF"/>
    <property type="match status" value="1"/>
</dbReference>
<feature type="region of interest" description="Disordered" evidence="7">
    <location>
        <begin position="68"/>
        <end position="92"/>
    </location>
</feature>
<name>A0A5J9UDG5_9POAL</name>
<dbReference type="GO" id="GO:0005576">
    <property type="term" value="C:extracellular region"/>
    <property type="evidence" value="ECO:0007669"/>
    <property type="project" value="UniProtKB-SubCell"/>
</dbReference>
<sequence length="141" mass="15399">MSGLCSLLLELRFAMLRGAARRRLRRQRRAAWMFIFFLMLLLNTMSQVISTGGQEPVHVREDSHSSLIVGGRGGGGQEEEQQQLSRLGSRPPFCERKCGGCAPCTAVQVRAGAAEGQLSPQCANYEPVGWKCKCGAAVFDP</sequence>
<protein>
    <recommendedName>
        <fullName evidence="6">Epidermal patterning factor-like protein</fullName>
    </recommendedName>
</protein>
<comment type="similarity">
    <text evidence="2 6">Belongs to the plant cysteine rich small secretory peptide family. Epidermal patterning factor subfamily.</text>
</comment>
<evidence type="ECO:0000256" key="3">
    <source>
        <dbReference type="ARBA" id="ARBA00022525"/>
    </source>
</evidence>